<keyword evidence="7" id="KW-0408">Iron</keyword>
<dbReference type="SUPFAM" id="SSF51395">
    <property type="entry name" value="FMN-linked oxidoreductases"/>
    <property type="match status" value="1"/>
</dbReference>
<reference evidence="11" key="1">
    <citation type="journal article" date="2017" name="Proc. Natl. Acad. Sci. U.S.A.">
        <title>Simulation of Deepwater Horizon oil plume reveals substrate specialization within a complex community of hydrocarbon degraders.</title>
        <authorList>
            <person name="Hu P."/>
            <person name="Dubinsky E.A."/>
            <person name="Probst A.J."/>
            <person name="Wang J."/>
            <person name="Sieber C.M.K."/>
            <person name="Tom L.M."/>
            <person name="Gardinali P."/>
            <person name="Banfield J.F."/>
            <person name="Atlas R.M."/>
            <person name="Andersen G.L."/>
        </authorList>
    </citation>
    <scope>NUCLEOTIDE SEQUENCE [LARGE SCALE GENOMIC DNA]</scope>
</reference>
<comment type="cofactor">
    <cofactor evidence="1">
        <name>FMN</name>
        <dbReference type="ChEBI" id="CHEBI:58210"/>
    </cofactor>
</comment>
<evidence type="ECO:0000256" key="2">
    <source>
        <dbReference type="ARBA" id="ARBA00001966"/>
    </source>
</evidence>
<keyword evidence="4" id="KW-0288">FMN</keyword>
<dbReference type="PANTHER" id="PTHR42917:SF2">
    <property type="entry name" value="2,4-DIENOYL-COA REDUCTASE [(2E)-ENOYL-COA-PRODUCING]"/>
    <property type="match status" value="1"/>
</dbReference>
<dbReference type="PANTHER" id="PTHR42917">
    <property type="entry name" value="2,4-DIENOYL-COA REDUCTASE"/>
    <property type="match status" value="1"/>
</dbReference>
<dbReference type="Pfam" id="PF00724">
    <property type="entry name" value="Oxidored_FMN"/>
    <property type="match status" value="1"/>
</dbReference>
<evidence type="ECO:0000313" key="11">
    <source>
        <dbReference type="Proteomes" id="UP000227088"/>
    </source>
</evidence>
<dbReference type="GO" id="GO:0033543">
    <property type="term" value="P:fatty acid beta-oxidation, unsaturated, even number, reductase/isomerase pathway"/>
    <property type="evidence" value="ECO:0007669"/>
    <property type="project" value="TreeGrafter"/>
</dbReference>
<evidence type="ECO:0000256" key="3">
    <source>
        <dbReference type="ARBA" id="ARBA00022630"/>
    </source>
</evidence>
<evidence type="ECO:0000256" key="1">
    <source>
        <dbReference type="ARBA" id="ARBA00001917"/>
    </source>
</evidence>
<accession>A0A1Y5HTZ8</accession>
<dbReference type="GO" id="GO:0010181">
    <property type="term" value="F:FMN binding"/>
    <property type="evidence" value="ECO:0007669"/>
    <property type="project" value="InterPro"/>
</dbReference>
<dbReference type="GO" id="GO:0008670">
    <property type="term" value="F:2,4-dienoyl-CoA reductase (NADPH) activity"/>
    <property type="evidence" value="ECO:0007669"/>
    <property type="project" value="TreeGrafter"/>
</dbReference>
<feature type="non-terminal residue" evidence="10">
    <location>
        <position position="201"/>
    </location>
</feature>
<name>A0A1Y5HTZ8_OLEAN</name>
<dbReference type="InterPro" id="IPR013785">
    <property type="entry name" value="Aldolase_TIM"/>
</dbReference>
<evidence type="ECO:0000256" key="6">
    <source>
        <dbReference type="ARBA" id="ARBA00023002"/>
    </source>
</evidence>
<organism evidence="10 11">
    <name type="scientific">Oleispira antarctica</name>
    <dbReference type="NCBI Taxonomy" id="188908"/>
    <lineage>
        <taxon>Bacteria</taxon>
        <taxon>Pseudomonadati</taxon>
        <taxon>Pseudomonadota</taxon>
        <taxon>Gammaproteobacteria</taxon>
        <taxon>Oceanospirillales</taxon>
        <taxon>Oceanospirillaceae</taxon>
        <taxon>Oleispira</taxon>
    </lineage>
</organism>
<dbReference type="GO" id="GO:0046872">
    <property type="term" value="F:metal ion binding"/>
    <property type="evidence" value="ECO:0007669"/>
    <property type="project" value="UniProtKB-KW"/>
</dbReference>
<protein>
    <submittedName>
        <fullName evidence="10">NADPH-dependent 2,4-dienoyl-CoA reductase</fullName>
    </submittedName>
</protein>
<sequence>MTNHNSPNSHFPKLLEPLDLGFTQLKNRVLMGSMHTGLEEVEGGLERMAVFFSERALGGVGMIVTGGFGPSAVAATHPQTNIISSDEEALKHKVITDAVHAADSKICMQILHTGRYAFNPNSVAPSAVQSPINPFVPKALDDEGIEKQINDIVQLAKYAQVGGYDGVEIMGSEGYFINQFLVKRTNHRDDEWGGEYENRMR</sequence>
<comment type="caution">
    <text evidence="10">The sequence shown here is derived from an EMBL/GenBank/DDBJ whole genome shotgun (WGS) entry which is preliminary data.</text>
</comment>
<proteinExistence type="predicted"/>
<dbReference type="Proteomes" id="UP000227088">
    <property type="component" value="Unassembled WGS sequence"/>
</dbReference>
<dbReference type="GO" id="GO:0051536">
    <property type="term" value="F:iron-sulfur cluster binding"/>
    <property type="evidence" value="ECO:0007669"/>
    <property type="project" value="UniProtKB-KW"/>
</dbReference>
<evidence type="ECO:0000313" key="10">
    <source>
        <dbReference type="EMBL" id="OUS40759.1"/>
    </source>
</evidence>
<keyword evidence="8" id="KW-0411">Iron-sulfur</keyword>
<evidence type="ECO:0000256" key="4">
    <source>
        <dbReference type="ARBA" id="ARBA00022643"/>
    </source>
</evidence>
<keyword evidence="6" id="KW-0560">Oxidoreductase</keyword>
<dbReference type="EMBL" id="MABE01000256">
    <property type="protein sequence ID" value="OUS40759.1"/>
    <property type="molecule type" value="Genomic_DNA"/>
</dbReference>
<gene>
    <name evidence="10" type="primary">fadH</name>
    <name evidence="10" type="ORF">A9R00_04385</name>
</gene>
<evidence type="ECO:0000256" key="8">
    <source>
        <dbReference type="ARBA" id="ARBA00023014"/>
    </source>
</evidence>
<evidence type="ECO:0000256" key="5">
    <source>
        <dbReference type="ARBA" id="ARBA00022723"/>
    </source>
</evidence>
<keyword evidence="3" id="KW-0285">Flavoprotein</keyword>
<keyword evidence="5" id="KW-0479">Metal-binding</keyword>
<comment type="cofactor">
    <cofactor evidence="2">
        <name>[4Fe-4S] cluster</name>
        <dbReference type="ChEBI" id="CHEBI:49883"/>
    </cofactor>
</comment>
<dbReference type="AlphaFoldDB" id="A0A1Y5HTZ8"/>
<dbReference type="InterPro" id="IPR001155">
    <property type="entry name" value="OxRdtase_FMN_N"/>
</dbReference>
<feature type="domain" description="NADH:flavin oxidoreductase/NADH oxidase N-terminal" evidence="9">
    <location>
        <begin position="13"/>
        <end position="201"/>
    </location>
</feature>
<dbReference type="InterPro" id="IPR051793">
    <property type="entry name" value="NADH:flavin_oxidoreductase"/>
</dbReference>
<dbReference type="Gene3D" id="3.20.20.70">
    <property type="entry name" value="Aldolase class I"/>
    <property type="match status" value="1"/>
</dbReference>
<evidence type="ECO:0000259" key="9">
    <source>
        <dbReference type="Pfam" id="PF00724"/>
    </source>
</evidence>
<evidence type="ECO:0000256" key="7">
    <source>
        <dbReference type="ARBA" id="ARBA00023004"/>
    </source>
</evidence>